<keyword evidence="2 10" id="KW-0963">Cytoplasm</keyword>
<feature type="domain" description="TrmE-type G" evidence="12">
    <location>
        <begin position="239"/>
        <end position="398"/>
    </location>
</feature>
<feature type="binding site" evidence="10">
    <location>
        <begin position="249"/>
        <end position="254"/>
    </location>
    <ligand>
        <name>GTP</name>
        <dbReference type="ChEBI" id="CHEBI:37565"/>
    </ligand>
</feature>
<dbReference type="RefSeq" id="WP_163064845.1">
    <property type="nucleotide sequence ID" value="NZ_CP048649.1"/>
</dbReference>
<feature type="binding site" evidence="10">
    <location>
        <position position="104"/>
    </location>
    <ligand>
        <name>(6S)-5-formyl-5,6,7,8-tetrahydrofolate</name>
        <dbReference type="ChEBI" id="CHEBI:57457"/>
    </ligand>
</feature>
<keyword evidence="5 10" id="KW-0547">Nucleotide-binding</keyword>
<keyword evidence="6 10" id="KW-0378">Hydrolase</keyword>
<feature type="binding site" evidence="10">
    <location>
        <begin position="268"/>
        <end position="274"/>
    </location>
    <ligand>
        <name>GTP</name>
        <dbReference type="ChEBI" id="CHEBI:37565"/>
    </ligand>
</feature>
<feature type="binding site" evidence="10">
    <location>
        <position position="143"/>
    </location>
    <ligand>
        <name>(6S)-5-formyl-5,6,7,8-tetrahydrofolate</name>
        <dbReference type="ChEBI" id="CHEBI:57457"/>
    </ligand>
</feature>
<evidence type="ECO:0000256" key="6">
    <source>
        <dbReference type="ARBA" id="ARBA00022801"/>
    </source>
</evidence>
<dbReference type="InterPro" id="IPR006073">
    <property type="entry name" value="GTP-bd"/>
</dbReference>
<dbReference type="Pfam" id="PF01926">
    <property type="entry name" value="MMR_HSR1"/>
    <property type="match status" value="1"/>
</dbReference>
<dbReference type="CDD" id="cd14858">
    <property type="entry name" value="TrmE_N"/>
    <property type="match status" value="1"/>
</dbReference>
<evidence type="ECO:0000256" key="2">
    <source>
        <dbReference type="ARBA" id="ARBA00022490"/>
    </source>
</evidence>
<dbReference type="SUPFAM" id="SSF52540">
    <property type="entry name" value="P-loop containing nucleoside triphosphate hydrolases"/>
    <property type="match status" value="1"/>
</dbReference>
<evidence type="ECO:0000256" key="11">
    <source>
        <dbReference type="RuleBase" id="RU003313"/>
    </source>
</evidence>
<evidence type="ECO:0000313" key="13">
    <source>
        <dbReference type="EMBL" id="QIB67925.1"/>
    </source>
</evidence>
<dbReference type="InterPro" id="IPR027368">
    <property type="entry name" value="MnmE_dom2"/>
</dbReference>
<reference evidence="13 14" key="1">
    <citation type="submission" date="2020-02" db="EMBL/GenBank/DDBJ databases">
        <authorList>
            <person name="Kim Y.B."/>
            <person name="Roh S.W."/>
        </authorList>
    </citation>
    <scope>NUCLEOTIDE SEQUENCE [LARGE SCALE GENOMIC DNA]</scope>
    <source>
        <strain evidence="13 14">DSM 103574</strain>
    </source>
</reference>
<accession>A0A858BS43</accession>
<dbReference type="GO" id="GO:0005525">
    <property type="term" value="F:GTP binding"/>
    <property type="evidence" value="ECO:0007669"/>
    <property type="project" value="UniProtKB-UniRule"/>
</dbReference>
<evidence type="ECO:0000259" key="12">
    <source>
        <dbReference type="PROSITE" id="PS51709"/>
    </source>
</evidence>
<feature type="binding site" evidence="10">
    <location>
        <position position="253"/>
    </location>
    <ligand>
        <name>Mg(2+)</name>
        <dbReference type="ChEBI" id="CHEBI:18420"/>
    </ligand>
</feature>
<dbReference type="InterPro" id="IPR005225">
    <property type="entry name" value="Small_GTP-bd"/>
</dbReference>
<dbReference type="NCBIfam" id="TIGR00450">
    <property type="entry name" value="mnmE_trmE_thdF"/>
    <property type="match status" value="1"/>
</dbReference>
<dbReference type="Gene3D" id="3.30.1360.120">
    <property type="entry name" value="Probable tRNA modification gtpase trme, domain 1"/>
    <property type="match status" value="1"/>
</dbReference>
<evidence type="ECO:0000256" key="10">
    <source>
        <dbReference type="HAMAP-Rule" id="MF_00379"/>
    </source>
</evidence>
<protein>
    <recommendedName>
        <fullName evidence="10">tRNA modification GTPase MnmE</fullName>
        <ecNumber evidence="10">3.6.-.-</ecNumber>
    </recommendedName>
</protein>
<dbReference type="Pfam" id="PF12631">
    <property type="entry name" value="MnmE_helical"/>
    <property type="match status" value="1"/>
</dbReference>
<feature type="binding site" evidence="10">
    <location>
        <position position="477"/>
    </location>
    <ligand>
        <name>(6S)-5-formyl-5,6,7,8-tetrahydrofolate</name>
        <dbReference type="ChEBI" id="CHEBI:57457"/>
    </ligand>
</feature>
<keyword evidence="7 10" id="KW-0460">Magnesium</keyword>
<keyword evidence="3 10" id="KW-0819">tRNA processing</keyword>
<dbReference type="InterPro" id="IPR025867">
    <property type="entry name" value="MnmE_helical"/>
</dbReference>
<comment type="subcellular location">
    <subcellularLocation>
        <location evidence="10">Cytoplasm</location>
    </subcellularLocation>
</comment>
<evidence type="ECO:0000313" key="14">
    <source>
        <dbReference type="Proteomes" id="UP000466848"/>
    </source>
</evidence>
<organism evidence="13 14">
    <name type="scientific">Aminipila butyrica</name>
    <dbReference type="NCBI Taxonomy" id="433296"/>
    <lineage>
        <taxon>Bacteria</taxon>
        <taxon>Bacillati</taxon>
        <taxon>Bacillota</taxon>
        <taxon>Clostridia</taxon>
        <taxon>Peptostreptococcales</taxon>
        <taxon>Anaerovoracaceae</taxon>
        <taxon>Aminipila</taxon>
    </lineage>
</organism>
<evidence type="ECO:0000256" key="1">
    <source>
        <dbReference type="ARBA" id="ARBA00011043"/>
    </source>
</evidence>
<dbReference type="GO" id="GO:0046872">
    <property type="term" value="F:metal ion binding"/>
    <property type="evidence" value="ECO:0007669"/>
    <property type="project" value="UniProtKB-KW"/>
</dbReference>
<name>A0A858BS43_9FIRM</name>
<comment type="cofactor">
    <cofactor evidence="10">
        <name>K(+)</name>
        <dbReference type="ChEBI" id="CHEBI:29103"/>
    </cofactor>
    <text evidence="10">Binds 1 potassium ion per subunit.</text>
</comment>
<gene>
    <name evidence="10 13" type="primary">mnmE</name>
    <name evidence="10" type="synonym">trmE</name>
    <name evidence="13" type="ORF">Ami103574_00755</name>
</gene>
<dbReference type="NCBIfam" id="TIGR00231">
    <property type="entry name" value="small_GTP"/>
    <property type="match status" value="1"/>
</dbReference>
<evidence type="ECO:0000256" key="9">
    <source>
        <dbReference type="ARBA" id="ARBA00023134"/>
    </source>
</evidence>
<dbReference type="PROSITE" id="PS51709">
    <property type="entry name" value="G_TRME"/>
    <property type="match status" value="1"/>
</dbReference>
<evidence type="ECO:0000256" key="3">
    <source>
        <dbReference type="ARBA" id="ARBA00022694"/>
    </source>
</evidence>
<dbReference type="GO" id="GO:0003924">
    <property type="term" value="F:GTPase activity"/>
    <property type="evidence" value="ECO:0007669"/>
    <property type="project" value="UniProtKB-UniRule"/>
</dbReference>
<dbReference type="Gene3D" id="1.20.120.430">
    <property type="entry name" value="tRNA modification GTPase MnmE domain 2"/>
    <property type="match status" value="1"/>
</dbReference>
<proteinExistence type="inferred from homology"/>
<dbReference type="GO" id="GO:0002098">
    <property type="term" value="P:tRNA wobble uridine modification"/>
    <property type="evidence" value="ECO:0007669"/>
    <property type="project" value="TreeGrafter"/>
</dbReference>
<dbReference type="GO" id="GO:0030488">
    <property type="term" value="P:tRNA methylation"/>
    <property type="evidence" value="ECO:0007669"/>
    <property type="project" value="TreeGrafter"/>
</dbReference>
<feature type="binding site" evidence="10">
    <location>
        <begin position="293"/>
        <end position="296"/>
    </location>
    <ligand>
        <name>GTP</name>
        <dbReference type="ChEBI" id="CHEBI:37565"/>
    </ligand>
</feature>
<dbReference type="PANTHER" id="PTHR42714">
    <property type="entry name" value="TRNA MODIFICATION GTPASE GTPBP3"/>
    <property type="match status" value="1"/>
</dbReference>
<keyword evidence="14" id="KW-1185">Reference proteome</keyword>
<dbReference type="InterPro" id="IPR018948">
    <property type="entry name" value="GTP-bd_TrmE_N"/>
</dbReference>
<comment type="caution">
    <text evidence="10">Lacks conserved residue(s) required for the propagation of feature annotation.</text>
</comment>
<sequence length="477" mass="52926">MEDTIAAVATAYGEGGIGIVRISGEQALPILNRIFQPMRKNRIQGNPDIRFQPEGFGTTIGEPIVNRRLTYGHVIDWETSQVLDEVLAVYMKGPYTYTAEDVVEVNCHGSIVALRKVLALILKSGARLADPGEFTKRAFLNGRLDLTQAEAVIDLIRAKSDRSFDVALSQLDGKLSQTIQEIRSKLMDQLVSLTVNIDYPDEDIEEITYESLLNNLLVINDMIVKLIDSADTGRIIKEGFKVAIVGKPNVGKSSLMNALLKENRAIVTDIPGTTRDTIVEDMTIRNIPIKLIDTAGIHYTEDQVEKIGIEKSKESFNQADLILLILDGSQALSKEDEEIIQVVGQRKAMILLNKMDLGQVIEEEALREKLPQAVFIKAAVKDGQGIREIEEQVEELVFKGQVKQSGSTFITNVRQVELLRLAKSSLEDGIQMARLGEALEFIEIDVKRGFELLGEIIGETVSESIIDEVFSRFCLGK</sequence>
<evidence type="ECO:0000256" key="8">
    <source>
        <dbReference type="ARBA" id="ARBA00022958"/>
    </source>
</evidence>
<dbReference type="InterPro" id="IPR031168">
    <property type="entry name" value="G_TrmE"/>
</dbReference>
<dbReference type="KEGG" id="abut:Ami103574_00755"/>
<evidence type="ECO:0000256" key="5">
    <source>
        <dbReference type="ARBA" id="ARBA00022741"/>
    </source>
</evidence>
<dbReference type="AlphaFoldDB" id="A0A858BS43"/>
<feature type="binding site" evidence="10">
    <location>
        <position position="249"/>
    </location>
    <ligand>
        <name>K(+)</name>
        <dbReference type="ChEBI" id="CHEBI:29103"/>
    </ligand>
</feature>
<dbReference type="EC" id="3.6.-.-" evidence="10"/>
<dbReference type="InterPro" id="IPR027417">
    <property type="entry name" value="P-loop_NTPase"/>
</dbReference>
<feature type="binding site" evidence="10">
    <location>
        <position position="268"/>
    </location>
    <ligand>
        <name>K(+)</name>
        <dbReference type="ChEBI" id="CHEBI:29103"/>
    </ligand>
</feature>
<feature type="binding site" evidence="10">
    <location>
        <position position="270"/>
    </location>
    <ligand>
        <name>K(+)</name>
        <dbReference type="ChEBI" id="CHEBI:29103"/>
    </ligand>
</feature>
<keyword evidence="4 10" id="KW-0479">Metal-binding</keyword>
<feature type="binding site" evidence="10">
    <location>
        <position position="273"/>
    </location>
    <ligand>
        <name>K(+)</name>
        <dbReference type="ChEBI" id="CHEBI:29103"/>
    </ligand>
</feature>
<feature type="binding site" evidence="10">
    <location>
        <position position="274"/>
    </location>
    <ligand>
        <name>Mg(2+)</name>
        <dbReference type="ChEBI" id="CHEBI:18420"/>
    </ligand>
</feature>
<evidence type="ECO:0000256" key="7">
    <source>
        <dbReference type="ARBA" id="ARBA00022842"/>
    </source>
</evidence>
<comment type="similarity">
    <text evidence="1 10 11">Belongs to the TRAFAC class TrmE-Era-EngA-EngB-Septin-like GTPase superfamily. TrmE GTPase family.</text>
</comment>
<dbReference type="FunFam" id="3.30.1360.120:FF:000003">
    <property type="entry name" value="tRNA modification GTPase MnmE"/>
    <property type="match status" value="1"/>
</dbReference>
<keyword evidence="8 10" id="KW-0630">Potassium</keyword>
<dbReference type="InterPro" id="IPR004520">
    <property type="entry name" value="GTPase_MnmE"/>
</dbReference>
<feature type="binding site" evidence="10">
    <location>
        <position position="21"/>
    </location>
    <ligand>
        <name>(6S)-5-formyl-5,6,7,8-tetrahydrofolate</name>
        <dbReference type="ChEBI" id="CHEBI:57457"/>
    </ligand>
</feature>
<comment type="subunit">
    <text evidence="10">Homodimer. Heterotetramer of two MnmE and two MnmG subunits.</text>
</comment>
<dbReference type="GO" id="GO:0042802">
    <property type="term" value="F:identical protein binding"/>
    <property type="evidence" value="ECO:0007669"/>
    <property type="project" value="UniProtKB-ARBA"/>
</dbReference>
<dbReference type="CDD" id="cd04164">
    <property type="entry name" value="trmE"/>
    <property type="match status" value="1"/>
</dbReference>
<dbReference type="Pfam" id="PF10396">
    <property type="entry name" value="TrmE_N"/>
    <property type="match status" value="1"/>
</dbReference>
<dbReference type="InterPro" id="IPR027266">
    <property type="entry name" value="TrmE/GcvT-like"/>
</dbReference>
<dbReference type="Gene3D" id="3.40.50.300">
    <property type="entry name" value="P-loop containing nucleotide triphosphate hydrolases"/>
    <property type="match status" value="1"/>
</dbReference>
<evidence type="ECO:0000256" key="4">
    <source>
        <dbReference type="ARBA" id="ARBA00022723"/>
    </source>
</evidence>
<dbReference type="PRINTS" id="PR00449">
    <property type="entry name" value="RASTRNSFRMNG"/>
</dbReference>
<dbReference type="PANTHER" id="PTHR42714:SF2">
    <property type="entry name" value="TRNA MODIFICATION GTPASE GTPBP3, MITOCHONDRIAL"/>
    <property type="match status" value="1"/>
</dbReference>
<comment type="function">
    <text evidence="10">Exhibits a very high intrinsic GTPase hydrolysis rate. Involved in the addition of a carboxymethylaminomethyl (cmnm) group at the wobble position (U34) of certain tRNAs, forming tRNA-cmnm(5)s(2)U34.</text>
</comment>
<dbReference type="FunFam" id="3.40.50.300:FF:000494">
    <property type="entry name" value="tRNA modification GTPase MnmE"/>
    <property type="match status" value="1"/>
</dbReference>
<dbReference type="GO" id="GO:0005829">
    <property type="term" value="C:cytosol"/>
    <property type="evidence" value="ECO:0007669"/>
    <property type="project" value="TreeGrafter"/>
</dbReference>
<keyword evidence="9 10" id="KW-0342">GTP-binding</keyword>
<dbReference type="EMBL" id="CP048649">
    <property type="protein sequence ID" value="QIB67925.1"/>
    <property type="molecule type" value="Genomic_DNA"/>
</dbReference>
<dbReference type="HAMAP" id="MF_00379">
    <property type="entry name" value="GTPase_MnmE"/>
    <property type="match status" value="1"/>
</dbReference>
<dbReference type="Proteomes" id="UP000466848">
    <property type="component" value="Chromosome"/>
</dbReference>